<name>A0A0A9DVL3_ARUDO</name>
<sequence>MSYRHNHEIAVSNTQIRELRCPTHKTTQLRCPVDKFPYNKLPNVTKLEIPKKGEFF</sequence>
<organism evidence="1">
    <name type="scientific">Arundo donax</name>
    <name type="common">Giant reed</name>
    <name type="synonym">Donax arundinaceus</name>
    <dbReference type="NCBI Taxonomy" id="35708"/>
    <lineage>
        <taxon>Eukaryota</taxon>
        <taxon>Viridiplantae</taxon>
        <taxon>Streptophyta</taxon>
        <taxon>Embryophyta</taxon>
        <taxon>Tracheophyta</taxon>
        <taxon>Spermatophyta</taxon>
        <taxon>Magnoliopsida</taxon>
        <taxon>Liliopsida</taxon>
        <taxon>Poales</taxon>
        <taxon>Poaceae</taxon>
        <taxon>PACMAD clade</taxon>
        <taxon>Arundinoideae</taxon>
        <taxon>Arundineae</taxon>
        <taxon>Arundo</taxon>
    </lineage>
</organism>
<reference evidence="1" key="1">
    <citation type="submission" date="2014-09" db="EMBL/GenBank/DDBJ databases">
        <authorList>
            <person name="Magalhaes I.L.F."/>
            <person name="Oliveira U."/>
            <person name="Santos F.R."/>
            <person name="Vidigal T.H.D.A."/>
            <person name="Brescovit A.D."/>
            <person name="Santos A.J."/>
        </authorList>
    </citation>
    <scope>NUCLEOTIDE SEQUENCE</scope>
    <source>
        <tissue evidence="1">Shoot tissue taken approximately 20 cm above the soil surface</tissue>
    </source>
</reference>
<dbReference type="AlphaFoldDB" id="A0A0A9DVL3"/>
<accession>A0A0A9DVL3</accession>
<protein>
    <submittedName>
        <fullName evidence="1">Uncharacterized protein</fullName>
    </submittedName>
</protein>
<dbReference type="EMBL" id="GBRH01210078">
    <property type="protein sequence ID" value="JAD87817.1"/>
    <property type="molecule type" value="Transcribed_RNA"/>
</dbReference>
<evidence type="ECO:0000313" key="1">
    <source>
        <dbReference type="EMBL" id="JAD87817.1"/>
    </source>
</evidence>
<proteinExistence type="predicted"/>
<reference evidence="1" key="2">
    <citation type="journal article" date="2015" name="Data Brief">
        <title>Shoot transcriptome of the giant reed, Arundo donax.</title>
        <authorList>
            <person name="Barrero R.A."/>
            <person name="Guerrero F.D."/>
            <person name="Moolhuijzen P."/>
            <person name="Goolsby J.A."/>
            <person name="Tidwell J."/>
            <person name="Bellgard S.E."/>
            <person name="Bellgard M.I."/>
        </authorList>
    </citation>
    <scope>NUCLEOTIDE SEQUENCE</scope>
    <source>
        <tissue evidence="1">Shoot tissue taken approximately 20 cm above the soil surface</tissue>
    </source>
</reference>